<dbReference type="InterPro" id="IPR029063">
    <property type="entry name" value="SAM-dependent_MTases_sf"/>
</dbReference>
<evidence type="ECO:0000313" key="5">
    <source>
        <dbReference type="EMBL" id="RKG92444.1"/>
    </source>
</evidence>
<dbReference type="Pfam" id="PF13649">
    <property type="entry name" value="Methyltransf_25"/>
    <property type="match status" value="1"/>
</dbReference>
<dbReference type="AlphaFoldDB" id="A0A3A8JJG0"/>
<dbReference type="CDD" id="cd02440">
    <property type="entry name" value="AdoMet_MTases"/>
    <property type="match status" value="1"/>
</dbReference>
<evidence type="ECO:0000256" key="2">
    <source>
        <dbReference type="ARBA" id="ARBA00022679"/>
    </source>
</evidence>
<reference evidence="6" key="1">
    <citation type="submission" date="2018-09" db="EMBL/GenBank/DDBJ databases">
        <authorList>
            <person name="Livingstone P.G."/>
            <person name="Whitworth D.E."/>
        </authorList>
    </citation>
    <scope>NUCLEOTIDE SEQUENCE [LARGE SCALE GENOMIC DNA]</scope>
    <source>
        <strain evidence="6">CA054A</strain>
    </source>
</reference>
<evidence type="ECO:0000256" key="3">
    <source>
        <dbReference type="ARBA" id="ARBA00022691"/>
    </source>
</evidence>
<dbReference type="RefSeq" id="WP_120539645.1">
    <property type="nucleotide sequence ID" value="NZ_RAVZ01000025.1"/>
</dbReference>
<organism evidence="5 6">
    <name type="scientific">Corallococcus terminator</name>
    <dbReference type="NCBI Taxonomy" id="2316733"/>
    <lineage>
        <taxon>Bacteria</taxon>
        <taxon>Pseudomonadati</taxon>
        <taxon>Myxococcota</taxon>
        <taxon>Myxococcia</taxon>
        <taxon>Myxococcales</taxon>
        <taxon>Cystobacterineae</taxon>
        <taxon>Myxococcaceae</taxon>
        <taxon>Corallococcus</taxon>
    </lineage>
</organism>
<keyword evidence="3" id="KW-0949">S-adenosyl-L-methionine</keyword>
<name>A0A3A8JJG0_9BACT</name>
<feature type="domain" description="Methyltransferase" evidence="4">
    <location>
        <begin position="49"/>
        <end position="146"/>
    </location>
</feature>
<dbReference type="SUPFAM" id="SSF53335">
    <property type="entry name" value="S-adenosyl-L-methionine-dependent methyltransferases"/>
    <property type="match status" value="1"/>
</dbReference>
<evidence type="ECO:0000259" key="4">
    <source>
        <dbReference type="Pfam" id="PF13649"/>
    </source>
</evidence>
<dbReference type="EMBL" id="RAVZ01000025">
    <property type="protein sequence ID" value="RKG92444.1"/>
    <property type="molecule type" value="Genomic_DNA"/>
</dbReference>
<proteinExistence type="predicted"/>
<keyword evidence="1 5" id="KW-0489">Methyltransferase</keyword>
<keyword evidence="2 5" id="KW-0808">Transferase</keyword>
<dbReference type="OrthoDB" id="3818852at2"/>
<dbReference type="InterPro" id="IPR041698">
    <property type="entry name" value="Methyltransf_25"/>
</dbReference>
<comment type="caution">
    <text evidence="5">The sequence shown here is derived from an EMBL/GenBank/DDBJ whole genome shotgun (WGS) entry which is preliminary data.</text>
</comment>
<accession>A0A3A8JJG0</accession>
<dbReference type="PANTHER" id="PTHR43464:SF19">
    <property type="entry name" value="UBIQUINONE BIOSYNTHESIS O-METHYLTRANSFERASE, MITOCHONDRIAL"/>
    <property type="match status" value="1"/>
</dbReference>
<evidence type="ECO:0000256" key="1">
    <source>
        <dbReference type="ARBA" id="ARBA00022603"/>
    </source>
</evidence>
<evidence type="ECO:0000313" key="6">
    <source>
        <dbReference type="Proteomes" id="UP000268094"/>
    </source>
</evidence>
<dbReference type="Proteomes" id="UP000268094">
    <property type="component" value="Unassembled WGS sequence"/>
</dbReference>
<dbReference type="PANTHER" id="PTHR43464">
    <property type="entry name" value="METHYLTRANSFERASE"/>
    <property type="match status" value="1"/>
</dbReference>
<dbReference type="GO" id="GO:0032259">
    <property type="term" value="P:methylation"/>
    <property type="evidence" value="ECO:0007669"/>
    <property type="project" value="UniProtKB-KW"/>
</dbReference>
<gene>
    <name evidence="5" type="ORF">D7V88_06040</name>
</gene>
<dbReference type="Gene3D" id="3.40.50.150">
    <property type="entry name" value="Vaccinia Virus protein VP39"/>
    <property type="match status" value="1"/>
</dbReference>
<keyword evidence="6" id="KW-1185">Reference proteome</keyword>
<dbReference type="GO" id="GO:0008168">
    <property type="term" value="F:methyltransferase activity"/>
    <property type="evidence" value="ECO:0007669"/>
    <property type="project" value="UniProtKB-KW"/>
</dbReference>
<sequence length="256" mass="28730">MPDSVLDFYEGLAEEYHLLFADWEQSVERQGAVLDALLRRSDAPPPRRVLDCACGIGTQALGLAARGFGVHATDLSPSAVARAEREARAMHVSITTGVADMRMLDWQVPETFDVVMACDNALAHLLEDSDLQDAANSMASRLVPGGLLVASLRDNAALLEKRPRFTAERVLDTPLGRRVLFQVWDWAVDDRQYTVRQFILRQESGIWHTTEHTGVYRLLERLELERALTQAGLVDPRWYSPEESGFYQPLITARKP</sequence>
<dbReference type="Gene3D" id="2.20.130.10">
    <property type="entry name" value="CAC2371-like domains"/>
    <property type="match status" value="1"/>
</dbReference>
<protein>
    <submittedName>
        <fullName evidence="5">Class I SAM-dependent methyltransferase</fullName>
    </submittedName>
</protein>